<dbReference type="GO" id="GO:0006103">
    <property type="term" value="P:2-oxoglutarate metabolic process"/>
    <property type="evidence" value="ECO:0007669"/>
    <property type="project" value="TreeGrafter"/>
</dbReference>
<keyword evidence="12" id="KW-0547">Nucleotide-binding</keyword>
<dbReference type="PANTHER" id="PTHR22912">
    <property type="entry name" value="DISULFIDE OXIDOREDUCTASE"/>
    <property type="match status" value="1"/>
</dbReference>
<keyword evidence="8" id="KW-1015">Disulfide bond</keyword>
<dbReference type="OrthoDB" id="9800167at2"/>
<evidence type="ECO:0000256" key="12">
    <source>
        <dbReference type="PIRSR" id="PIRSR000350-3"/>
    </source>
</evidence>
<evidence type="ECO:0000313" key="18">
    <source>
        <dbReference type="Proteomes" id="UP000254794"/>
    </source>
</evidence>
<feature type="domain" description="FAD/NAD(P)-binding" evidence="16">
    <location>
        <begin position="8"/>
        <end position="325"/>
    </location>
</feature>
<comment type="miscellaneous">
    <text evidence="14">The active site is a redox-active disulfide bond.</text>
</comment>
<feature type="binding site" evidence="12">
    <location>
        <begin position="178"/>
        <end position="185"/>
    </location>
    <ligand>
        <name>NAD(+)</name>
        <dbReference type="ChEBI" id="CHEBI:57540"/>
    </ligand>
</feature>
<dbReference type="FunFam" id="3.30.390.30:FF:000001">
    <property type="entry name" value="Dihydrolipoyl dehydrogenase"/>
    <property type="match status" value="1"/>
</dbReference>
<evidence type="ECO:0000256" key="4">
    <source>
        <dbReference type="ARBA" id="ARBA00022630"/>
    </source>
</evidence>
<keyword evidence="4 14" id="KW-0285">Flavoprotein</keyword>
<dbReference type="NCBIfam" id="TIGR01350">
    <property type="entry name" value="lipoamide_DH"/>
    <property type="match status" value="1"/>
</dbReference>
<dbReference type="InterPro" id="IPR023753">
    <property type="entry name" value="FAD/NAD-binding_dom"/>
</dbReference>
<feature type="disulfide bond" description="Redox-active" evidence="13">
    <location>
        <begin position="45"/>
        <end position="50"/>
    </location>
</feature>
<name>A0A378JK47_9GAMM</name>
<proteinExistence type="inferred from homology"/>
<evidence type="ECO:0000256" key="8">
    <source>
        <dbReference type="ARBA" id="ARBA00023157"/>
    </source>
</evidence>
<dbReference type="PROSITE" id="PS00076">
    <property type="entry name" value="PYRIDINE_REDOX_1"/>
    <property type="match status" value="1"/>
</dbReference>
<dbReference type="InterPro" id="IPR006258">
    <property type="entry name" value="Lipoamide_DH"/>
</dbReference>
<dbReference type="InterPro" id="IPR036188">
    <property type="entry name" value="FAD/NAD-bd_sf"/>
</dbReference>
<feature type="binding site" evidence="12">
    <location>
        <position position="269"/>
    </location>
    <ligand>
        <name>NAD(+)</name>
        <dbReference type="ChEBI" id="CHEBI:57540"/>
    </ligand>
</feature>
<evidence type="ECO:0000259" key="15">
    <source>
        <dbReference type="Pfam" id="PF02852"/>
    </source>
</evidence>
<keyword evidence="7 12" id="KW-0520">NAD</keyword>
<dbReference type="Gene3D" id="3.30.390.30">
    <property type="match status" value="1"/>
</dbReference>
<keyword evidence="18" id="KW-1185">Reference proteome</keyword>
<organism evidence="17 18">
    <name type="scientific">Legionella busanensis</name>
    <dbReference type="NCBI Taxonomy" id="190655"/>
    <lineage>
        <taxon>Bacteria</taxon>
        <taxon>Pseudomonadati</taxon>
        <taxon>Pseudomonadota</taxon>
        <taxon>Gammaproteobacteria</taxon>
        <taxon>Legionellales</taxon>
        <taxon>Legionellaceae</taxon>
        <taxon>Legionella</taxon>
    </lineage>
</organism>
<keyword evidence="6 14" id="KW-0560">Oxidoreductase</keyword>
<dbReference type="EC" id="1.8.1.4" evidence="2 14"/>
<feature type="domain" description="Pyridine nucleotide-disulphide oxidoreductase dimerisation" evidence="15">
    <location>
        <begin position="344"/>
        <end position="452"/>
    </location>
</feature>
<dbReference type="Pfam" id="PF07992">
    <property type="entry name" value="Pyr_redox_2"/>
    <property type="match status" value="1"/>
</dbReference>
<evidence type="ECO:0000256" key="1">
    <source>
        <dbReference type="ARBA" id="ARBA00007532"/>
    </source>
</evidence>
<evidence type="ECO:0000256" key="10">
    <source>
        <dbReference type="ARBA" id="ARBA00049187"/>
    </source>
</evidence>
<keyword evidence="5 12" id="KW-0274">FAD</keyword>
<dbReference type="InterPro" id="IPR016156">
    <property type="entry name" value="FAD/NAD-linked_Rdtase_dimer_sf"/>
</dbReference>
<dbReference type="InterPro" id="IPR001100">
    <property type="entry name" value="Pyr_nuc-diS_OxRdtase"/>
</dbReference>
<dbReference type="InterPro" id="IPR012999">
    <property type="entry name" value="Pyr_OxRdtase_I_AS"/>
</dbReference>
<evidence type="ECO:0000256" key="6">
    <source>
        <dbReference type="ARBA" id="ARBA00023002"/>
    </source>
</evidence>
<feature type="binding site" evidence="12">
    <location>
        <position position="201"/>
    </location>
    <ligand>
        <name>NAD(+)</name>
        <dbReference type="ChEBI" id="CHEBI:57540"/>
    </ligand>
</feature>
<dbReference type="GO" id="GO:0004148">
    <property type="term" value="F:dihydrolipoyl dehydrogenase (NADH) activity"/>
    <property type="evidence" value="ECO:0007669"/>
    <property type="project" value="UniProtKB-EC"/>
</dbReference>
<comment type="catalytic activity">
    <reaction evidence="10 14">
        <text>N(6)-[(R)-dihydrolipoyl]-L-lysyl-[protein] + NAD(+) = N(6)-[(R)-lipoyl]-L-lysyl-[protein] + NADH + H(+)</text>
        <dbReference type="Rhea" id="RHEA:15045"/>
        <dbReference type="Rhea" id="RHEA-COMP:10474"/>
        <dbReference type="Rhea" id="RHEA-COMP:10475"/>
        <dbReference type="ChEBI" id="CHEBI:15378"/>
        <dbReference type="ChEBI" id="CHEBI:57540"/>
        <dbReference type="ChEBI" id="CHEBI:57945"/>
        <dbReference type="ChEBI" id="CHEBI:83099"/>
        <dbReference type="ChEBI" id="CHEBI:83100"/>
        <dbReference type="EC" id="1.8.1.4"/>
    </reaction>
</comment>
<dbReference type="RefSeq" id="WP_115331173.1">
    <property type="nucleotide sequence ID" value="NZ_CAAAHP010000001.1"/>
</dbReference>
<dbReference type="EMBL" id="UGOD01000001">
    <property type="protein sequence ID" value="STX51544.1"/>
    <property type="molecule type" value="Genomic_DNA"/>
</dbReference>
<evidence type="ECO:0000256" key="2">
    <source>
        <dbReference type="ARBA" id="ARBA00012608"/>
    </source>
</evidence>
<evidence type="ECO:0000256" key="14">
    <source>
        <dbReference type="RuleBase" id="RU003692"/>
    </source>
</evidence>
<feature type="binding site" evidence="12">
    <location>
        <position position="54"/>
    </location>
    <ligand>
        <name>FAD</name>
        <dbReference type="ChEBI" id="CHEBI:57692"/>
    </ligand>
</feature>
<dbReference type="PRINTS" id="PR00411">
    <property type="entry name" value="PNDRDTASEI"/>
</dbReference>
<dbReference type="Pfam" id="PF02852">
    <property type="entry name" value="Pyr_redox_dim"/>
    <property type="match status" value="1"/>
</dbReference>
<dbReference type="PANTHER" id="PTHR22912:SF160">
    <property type="entry name" value="DIHYDROLIPOYL DEHYDROGENASE"/>
    <property type="match status" value="1"/>
</dbReference>
<sequence length="471" mass="50060">MSESIKADVVVIGSGPGGYTAAFRAADLGKKVVLVERYPSLGGVCLNVGCIPSKALLHIAKVVDEAHEMTDQGVTFGKPKFDNKKLVAWKNSVVGKLTGGLKALAKQRKVEVVTGTAKFTGPNQVSVDDKQTIDFDNAIIAVGSESVNLPFIPEDPRIFSSTGALELADIKGDLLVLGGGIIGLEMATVYSALGVKVTVVEFMDQLIPGADTDLVNVLQKRMSKKGVNFLLKTKVTAVEAKKDGIYISMEGEHKTDTPLCFKQVLVSVGRRPSGKAIDAEKAGVHVDERGYIPVDRQMRTNVPHIFAIGDVVGQPMLAHKAIPEGKVAAEVIAGMKHEFAPKCIASVAYTDPEIAWAGLTEKEAKEKGIAYEKGVFPWAASGRALSMGREEGMTKLLFCPDTNRILGAGIVGISAGDLIAETALAIEMGCDVEDIALTIHPHPTLSESVGQAAEAFEGTITDLYLPKKKKK</sequence>
<dbReference type="AlphaFoldDB" id="A0A378JK47"/>
<evidence type="ECO:0000313" key="17">
    <source>
        <dbReference type="EMBL" id="STX51544.1"/>
    </source>
</evidence>
<evidence type="ECO:0000259" key="16">
    <source>
        <dbReference type="Pfam" id="PF07992"/>
    </source>
</evidence>
<feature type="active site" description="Proton acceptor" evidence="11">
    <location>
        <position position="442"/>
    </location>
</feature>
<comment type="cofactor">
    <cofactor evidence="12 14">
        <name>FAD</name>
        <dbReference type="ChEBI" id="CHEBI:57692"/>
    </cofactor>
    <text evidence="12 14">Binds 1 FAD per subunit.</text>
</comment>
<dbReference type="PIRSF" id="PIRSF000350">
    <property type="entry name" value="Mercury_reductase_MerA"/>
    <property type="match status" value="1"/>
</dbReference>
<evidence type="ECO:0000256" key="9">
    <source>
        <dbReference type="ARBA" id="ARBA00023284"/>
    </source>
</evidence>
<dbReference type="Proteomes" id="UP000254794">
    <property type="component" value="Unassembled WGS sequence"/>
</dbReference>
<dbReference type="SUPFAM" id="SSF55424">
    <property type="entry name" value="FAD/NAD-linked reductases, dimerisation (C-terminal) domain"/>
    <property type="match status" value="1"/>
</dbReference>
<dbReference type="Gene3D" id="3.50.50.60">
    <property type="entry name" value="FAD/NAD(P)-binding domain"/>
    <property type="match status" value="2"/>
</dbReference>
<protein>
    <recommendedName>
        <fullName evidence="3 14">Dihydrolipoyl dehydrogenase</fullName>
        <ecNumber evidence="2 14">1.8.1.4</ecNumber>
    </recommendedName>
</protein>
<feature type="binding site" evidence="12">
    <location>
        <begin position="316"/>
        <end position="319"/>
    </location>
    <ligand>
        <name>FAD</name>
        <dbReference type="ChEBI" id="CHEBI:57692"/>
    </ligand>
</feature>
<evidence type="ECO:0000256" key="13">
    <source>
        <dbReference type="PIRSR" id="PIRSR000350-4"/>
    </source>
</evidence>
<dbReference type="InterPro" id="IPR050151">
    <property type="entry name" value="Class-I_Pyr_Nuc-Dis_Oxidored"/>
</dbReference>
<reference evidence="17 18" key="1">
    <citation type="submission" date="2018-06" db="EMBL/GenBank/DDBJ databases">
        <authorList>
            <consortium name="Pathogen Informatics"/>
            <person name="Doyle S."/>
        </authorList>
    </citation>
    <scope>NUCLEOTIDE SEQUENCE [LARGE SCALE GENOMIC DNA]</scope>
    <source>
        <strain evidence="17 18">NCTC13316</strain>
    </source>
</reference>
<evidence type="ECO:0000256" key="3">
    <source>
        <dbReference type="ARBA" id="ARBA00016961"/>
    </source>
</evidence>
<accession>A0A378JK47</accession>
<evidence type="ECO:0000256" key="11">
    <source>
        <dbReference type="PIRSR" id="PIRSR000350-2"/>
    </source>
</evidence>
<keyword evidence="9 14" id="KW-0676">Redox-active center</keyword>
<comment type="similarity">
    <text evidence="1 14">Belongs to the class-I pyridine nucleotide-disulfide oxidoreductase family.</text>
</comment>
<feature type="binding site" evidence="12">
    <location>
        <position position="310"/>
    </location>
    <ligand>
        <name>FAD</name>
        <dbReference type="ChEBI" id="CHEBI:57692"/>
    </ligand>
</feature>
<evidence type="ECO:0000256" key="7">
    <source>
        <dbReference type="ARBA" id="ARBA00023027"/>
    </source>
</evidence>
<dbReference type="GO" id="GO:0050660">
    <property type="term" value="F:flavin adenine dinucleotide binding"/>
    <property type="evidence" value="ECO:0007669"/>
    <property type="project" value="InterPro"/>
</dbReference>
<gene>
    <name evidence="17" type="primary">lpdA</name>
    <name evidence="17" type="ORF">NCTC13316_01639</name>
</gene>
<dbReference type="PRINTS" id="PR00368">
    <property type="entry name" value="FADPNR"/>
</dbReference>
<evidence type="ECO:0000256" key="5">
    <source>
        <dbReference type="ARBA" id="ARBA00022827"/>
    </source>
</evidence>
<dbReference type="InterPro" id="IPR004099">
    <property type="entry name" value="Pyr_nucl-diS_OxRdtase_dimer"/>
</dbReference>
<dbReference type="SUPFAM" id="SSF51905">
    <property type="entry name" value="FAD/NAD(P)-binding domain"/>
    <property type="match status" value="1"/>
</dbReference>